<accession>A0ABQ6TN64</accession>
<sequence length="97" mass="11015">MELKFNVNGEPVLLRSSDMCYEICRQRTRTDKATGTDQDIWVPLIYPATLEHALTRIMDMKVKASDARTLAELKSVVEAAREEVCRVWDTSLKGVKA</sequence>
<protein>
    <recommendedName>
        <fullName evidence="3">DUF5405 domain-containing protein</fullName>
    </recommendedName>
</protein>
<gene>
    <name evidence="1" type="ORF">F6V30_07895</name>
</gene>
<organism evidence="1 2">
    <name type="scientific">Oryzomonas sagensis</name>
    <dbReference type="NCBI Taxonomy" id="2603857"/>
    <lineage>
        <taxon>Bacteria</taxon>
        <taxon>Pseudomonadati</taxon>
        <taxon>Thermodesulfobacteriota</taxon>
        <taxon>Desulfuromonadia</taxon>
        <taxon>Geobacterales</taxon>
        <taxon>Geobacteraceae</taxon>
        <taxon>Oryzomonas</taxon>
    </lineage>
</organism>
<evidence type="ECO:0000313" key="1">
    <source>
        <dbReference type="EMBL" id="KAB0670078.1"/>
    </source>
</evidence>
<keyword evidence="2" id="KW-1185">Reference proteome</keyword>
<comment type="caution">
    <text evidence="1">The sequence shown here is derived from an EMBL/GenBank/DDBJ whole genome shotgun (WGS) entry which is preliminary data.</text>
</comment>
<dbReference type="EMBL" id="VZRA01000002">
    <property type="protein sequence ID" value="KAB0670078.1"/>
    <property type="molecule type" value="Genomic_DNA"/>
</dbReference>
<dbReference type="Proteomes" id="UP000798046">
    <property type="component" value="Unassembled WGS sequence"/>
</dbReference>
<evidence type="ECO:0000313" key="2">
    <source>
        <dbReference type="Proteomes" id="UP000798046"/>
    </source>
</evidence>
<evidence type="ECO:0008006" key="3">
    <source>
        <dbReference type="Google" id="ProtNLM"/>
    </source>
</evidence>
<proteinExistence type="predicted"/>
<reference evidence="1 2" key="1">
    <citation type="journal article" date="2020" name="Microorganisms">
        <title>Description of Three Novel Members in the Family Geobacteraceae, Oryzomonas japonicum gen. nov., sp. nov., Oryzomonas sagensis sp. nov., and Oryzomonas ruber sp. nov.</title>
        <authorList>
            <person name="Xu Z."/>
            <person name="Masuda Y."/>
            <person name="Hayakawa C."/>
            <person name="Ushijima N."/>
            <person name="Kawano K."/>
            <person name="Shiratori Y."/>
            <person name="Senoo K."/>
            <person name="Itoh H."/>
        </authorList>
    </citation>
    <scope>NUCLEOTIDE SEQUENCE [LARGE SCALE GENOMIC DNA]</scope>
    <source>
        <strain evidence="1 2">Red100</strain>
    </source>
</reference>
<dbReference type="RefSeq" id="WP_151156453.1">
    <property type="nucleotide sequence ID" value="NZ_VZRA01000002.1"/>
</dbReference>
<name>A0ABQ6TN64_9BACT</name>